<dbReference type="OrthoDB" id="9810449at2"/>
<dbReference type="Proteomes" id="UP000316196">
    <property type="component" value="Unassembled WGS sequence"/>
</dbReference>
<protein>
    <submittedName>
        <fullName evidence="1">HAD superfamily hydrolase (TIGR01450 family)</fullName>
    </submittedName>
</protein>
<dbReference type="AlphaFoldDB" id="A0A542ZB20"/>
<dbReference type="EMBL" id="VFOR01000002">
    <property type="protein sequence ID" value="TQL57543.1"/>
    <property type="molecule type" value="Genomic_DNA"/>
</dbReference>
<reference evidence="1 2" key="1">
    <citation type="submission" date="2019-06" db="EMBL/GenBank/DDBJ databases">
        <title>Sequencing the genomes of 1000 actinobacteria strains.</title>
        <authorList>
            <person name="Klenk H.-P."/>
        </authorList>
    </citation>
    <scope>NUCLEOTIDE SEQUENCE [LARGE SCALE GENOMIC DNA]</scope>
    <source>
        <strain evidence="1 2">DSM 8251</strain>
    </source>
</reference>
<dbReference type="InterPro" id="IPR023214">
    <property type="entry name" value="HAD_sf"/>
</dbReference>
<dbReference type="RefSeq" id="WP_142093411.1">
    <property type="nucleotide sequence ID" value="NZ_BAAAMD010000003.1"/>
</dbReference>
<dbReference type="SUPFAM" id="SSF56784">
    <property type="entry name" value="HAD-like"/>
    <property type="match status" value="1"/>
</dbReference>
<evidence type="ECO:0000313" key="1">
    <source>
        <dbReference type="EMBL" id="TQL57543.1"/>
    </source>
</evidence>
<sequence>MGDSTALLGRHDALLCDLDGVIYLGNAGIPEALHVVTLAQSRGIATGFVTNNAGRSPQVVAEHLQLLGLDVDAETVITSGQAAAQQLSEMLAADSPVLVVGSDALMEAVVEAGLRPAGLDEVLANPEASGVAQGYDPDLVWSRLNDATRAVRAGACWVAANTDSTRPTDLGLMPGTGMMVNAVAAATGVEPQVAGKPNRPVFDTAVRRAAAERPIFVGDRLDTDIAGARASGITSLWVLSGSHGAHDAAVVPPEQLPDHVGLTIAAVLEDPIEVSIDMSRETGAASARARAPQGDLVQIDCSASEAAVAGVTPSSAVTALQCLVALRRAGVTTDLAAVAATIDRALSITAEEHDSQGRSMVDREVRHG</sequence>
<dbReference type="PANTHER" id="PTHR19288:SF95">
    <property type="entry name" value="D-GLYCEROL 3-PHOSPHATE PHOSPHATASE"/>
    <property type="match status" value="1"/>
</dbReference>
<organism evidence="1 2">
    <name type="scientific">Propioniferax innocua</name>
    <dbReference type="NCBI Taxonomy" id="1753"/>
    <lineage>
        <taxon>Bacteria</taxon>
        <taxon>Bacillati</taxon>
        <taxon>Actinomycetota</taxon>
        <taxon>Actinomycetes</taxon>
        <taxon>Propionibacteriales</taxon>
        <taxon>Propionibacteriaceae</taxon>
        <taxon>Propioniferax</taxon>
    </lineage>
</organism>
<gene>
    <name evidence="1" type="ORF">FB460_1373</name>
</gene>
<keyword evidence="1" id="KW-0378">Hydrolase</keyword>
<dbReference type="InterPro" id="IPR036412">
    <property type="entry name" value="HAD-like_sf"/>
</dbReference>
<name>A0A542ZB20_9ACTN</name>
<dbReference type="Gene3D" id="3.40.50.1000">
    <property type="entry name" value="HAD superfamily/HAD-like"/>
    <property type="match status" value="2"/>
</dbReference>
<evidence type="ECO:0000313" key="2">
    <source>
        <dbReference type="Proteomes" id="UP000316196"/>
    </source>
</evidence>
<dbReference type="InterPro" id="IPR006357">
    <property type="entry name" value="HAD-SF_hydro_IIA"/>
</dbReference>
<dbReference type="Pfam" id="PF13344">
    <property type="entry name" value="Hydrolase_6"/>
    <property type="match status" value="1"/>
</dbReference>
<dbReference type="GO" id="GO:0016791">
    <property type="term" value="F:phosphatase activity"/>
    <property type="evidence" value="ECO:0007669"/>
    <property type="project" value="TreeGrafter"/>
</dbReference>
<dbReference type="Pfam" id="PF13242">
    <property type="entry name" value="Hydrolase_like"/>
    <property type="match status" value="1"/>
</dbReference>
<dbReference type="PANTHER" id="PTHR19288">
    <property type="entry name" value="4-NITROPHENYLPHOSPHATASE-RELATED"/>
    <property type="match status" value="1"/>
</dbReference>
<keyword evidence="2" id="KW-1185">Reference proteome</keyword>
<dbReference type="NCBIfam" id="TIGR01460">
    <property type="entry name" value="HAD-SF-IIA"/>
    <property type="match status" value="1"/>
</dbReference>
<dbReference type="GO" id="GO:0005737">
    <property type="term" value="C:cytoplasm"/>
    <property type="evidence" value="ECO:0007669"/>
    <property type="project" value="TreeGrafter"/>
</dbReference>
<comment type="caution">
    <text evidence="1">The sequence shown here is derived from an EMBL/GenBank/DDBJ whole genome shotgun (WGS) entry which is preliminary data.</text>
</comment>
<accession>A0A542ZB20</accession>
<proteinExistence type="predicted"/>